<dbReference type="GO" id="GO:0008023">
    <property type="term" value="C:transcription elongation factor complex"/>
    <property type="evidence" value="ECO:0007669"/>
    <property type="project" value="TreeGrafter"/>
</dbReference>
<dbReference type="PANTHER" id="PTHR47827">
    <property type="entry name" value="AHD DOMAIN-CONTAINING PROTEIN"/>
    <property type="match status" value="1"/>
</dbReference>
<evidence type="ECO:0000313" key="5">
    <source>
        <dbReference type="EMBL" id="CAL1291370.1"/>
    </source>
</evidence>
<evidence type="ECO:0000256" key="3">
    <source>
        <dbReference type="SAM" id="MobiDB-lite"/>
    </source>
</evidence>
<dbReference type="Pfam" id="PF03366">
    <property type="entry name" value="YEATS"/>
    <property type="match status" value="1"/>
</dbReference>
<accession>A0AAV2B562</accession>
<dbReference type="EMBL" id="CAXIEN010000281">
    <property type="protein sequence ID" value="CAL1291370.1"/>
    <property type="molecule type" value="Genomic_DNA"/>
</dbReference>
<dbReference type="AlphaFoldDB" id="A0AAV2B562"/>
<reference evidence="5 6" key="1">
    <citation type="submission" date="2024-04" db="EMBL/GenBank/DDBJ databases">
        <authorList>
            <person name="Rising A."/>
            <person name="Reimegard J."/>
            <person name="Sonavane S."/>
            <person name="Akerstrom W."/>
            <person name="Nylinder S."/>
            <person name="Hedman E."/>
            <person name="Kallberg Y."/>
        </authorList>
    </citation>
    <scope>NUCLEOTIDE SEQUENCE [LARGE SCALE GENOMIC DNA]</scope>
</reference>
<dbReference type="Proteomes" id="UP001497382">
    <property type="component" value="Unassembled WGS sequence"/>
</dbReference>
<evidence type="ECO:0000256" key="2">
    <source>
        <dbReference type="PROSITE-ProRule" id="PRU00376"/>
    </source>
</evidence>
<dbReference type="PROSITE" id="PS51037">
    <property type="entry name" value="YEATS"/>
    <property type="match status" value="1"/>
</dbReference>
<comment type="caution">
    <text evidence="5">The sequence shown here is derived from an EMBL/GenBank/DDBJ whole genome shotgun (WGS) entry which is preliminary data.</text>
</comment>
<organism evidence="5 6">
    <name type="scientific">Larinioides sclopetarius</name>
    <dbReference type="NCBI Taxonomy" id="280406"/>
    <lineage>
        <taxon>Eukaryota</taxon>
        <taxon>Metazoa</taxon>
        <taxon>Ecdysozoa</taxon>
        <taxon>Arthropoda</taxon>
        <taxon>Chelicerata</taxon>
        <taxon>Arachnida</taxon>
        <taxon>Araneae</taxon>
        <taxon>Araneomorphae</taxon>
        <taxon>Entelegynae</taxon>
        <taxon>Araneoidea</taxon>
        <taxon>Araneidae</taxon>
        <taxon>Larinioides</taxon>
    </lineage>
</organism>
<dbReference type="PANTHER" id="PTHR47827:SF3">
    <property type="entry name" value="AF-9 ANC1 HOMOLOGY DOMAIN-CONTAINING PROTEIN"/>
    <property type="match status" value="1"/>
</dbReference>
<protein>
    <recommendedName>
        <fullName evidence="4">YEATS domain-containing protein</fullName>
    </recommendedName>
</protein>
<evidence type="ECO:0000313" key="6">
    <source>
        <dbReference type="Proteomes" id="UP001497382"/>
    </source>
</evidence>
<comment type="subcellular location">
    <subcellularLocation>
        <location evidence="2">Nucleus</location>
    </subcellularLocation>
</comment>
<sequence>MNLEVKIEIRSIVKKITNQLADGDTHNFTVFVQGLNGNQIEHFVQKVVFHLPFNSLKQVKNEPPYLITGSAHASFRLPIDIFLLTSEARNTVRYSYYVYLPNKPIENAVNVKTLTFRNAPQDFRERLLLGGAEMVKEATSEAVTTLVKSEPVEIAENQIESLGDKANTEINVVTNKDTDTQNEIGNEMPDICAQSNTISKPNDSFLIQGIYSFNELMKENEILKKENENLFDKFNKQEGVIATYVEKLPALQNDFSACSTELGELQKRAEVNEAEISSLKSTIQTLKSEIVQYNNKLNEARGQTKRRKKSAVSSSSSVSEGFLKERNVEDPNITGISQGVNPSEKEPCENIFAQATRKRAKSAPRVSRKRRKTIEKTVPEDIENEPQMSSLDGRDIEPGFLKPQEEHSMVCDYQNLGEDLQIIFESVSESAAQKGIEREPQDSSLQVKVAERSILKPKRTDRAVHDIDKLPTQCDSLGISEEVDPTLSPIPADIAPENDNTSNYVDRNFTAETGVNQSVSTCISANAKFQRRPKIKCLRRRRKEVIPPSSIRFVVRNLKEREISEAKHNYYVNSLTDFLTNPENCPNISALIFLVIDHLRDTDRNYLHAFRENRARCIFLPSSESCIVSALFEIEKLENYSQSKLTQNVLNTIHHLILATKAPQMFGFASLCRVYAEICKRKNDSAKCLSFCVELLKARLQSAPYFIASIVGVWREPFTMSTDQSEEAMILLGSISLGAGTKMKKGHDNTWLCTSALISEYFGFPSLPERNIALNFLKDKIISNCAQNSHEKSWMLTSSFVILASFEPWEWTEKHLIKEYIIPNLSRYAIKEPNENAFALFCDLCVDVHNLRHKYPHSVLMKYFKEEPKEGGHFVKEWAAVSLIKFTILNKSKIKRQLRNWIEKNLENLENFKELYLRKEMYYCKGIITDKDIVIT</sequence>
<dbReference type="Gene3D" id="2.60.40.1970">
    <property type="entry name" value="YEATS domain"/>
    <property type="match status" value="1"/>
</dbReference>
<evidence type="ECO:0000256" key="1">
    <source>
        <dbReference type="ARBA" id="ARBA00023242"/>
    </source>
</evidence>
<keyword evidence="1 2" id="KW-0539">Nucleus</keyword>
<keyword evidence="6" id="KW-1185">Reference proteome</keyword>
<name>A0AAV2B562_9ARAC</name>
<proteinExistence type="predicted"/>
<dbReference type="InterPro" id="IPR052790">
    <property type="entry name" value="YEATS_domain"/>
</dbReference>
<feature type="domain" description="YEATS" evidence="4">
    <location>
        <begin position="1"/>
        <end position="130"/>
    </location>
</feature>
<evidence type="ECO:0000259" key="4">
    <source>
        <dbReference type="PROSITE" id="PS51037"/>
    </source>
</evidence>
<dbReference type="GO" id="GO:0003682">
    <property type="term" value="F:chromatin binding"/>
    <property type="evidence" value="ECO:0007669"/>
    <property type="project" value="TreeGrafter"/>
</dbReference>
<dbReference type="InterPro" id="IPR038704">
    <property type="entry name" value="YEAST_sf"/>
</dbReference>
<feature type="region of interest" description="Disordered" evidence="3">
    <location>
        <begin position="300"/>
        <end position="346"/>
    </location>
</feature>
<dbReference type="Gene3D" id="1.20.5.340">
    <property type="match status" value="1"/>
</dbReference>
<gene>
    <name evidence="5" type="ORF">LARSCL_LOCUS17041</name>
</gene>
<dbReference type="InterPro" id="IPR055129">
    <property type="entry name" value="YEATS_dom"/>
</dbReference>
<dbReference type="GO" id="GO:0045893">
    <property type="term" value="P:positive regulation of DNA-templated transcription"/>
    <property type="evidence" value="ECO:0007669"/>
    <property type="project" value="TreeGrafter"/>
</dbReference>